<evidence type="ECO:0000313" key="1">
    <source>
        <dbReference type="EMBL" id="MPC09396.1"/>
    </source>
</evidence>
<gene>
    <name evidence="1" type="ORF">E2C01_002007</name>
</gene>
<proteinExistence type="predicted"/>
<dbReference type="AlphaFoldDB" id="A0A5B7CLW6"/>
<name>A0A5B7CLW6_PORTR</name>
<keyword evidence="2" id="KW-1185">Reference proteome</keyword>
<accession>A0A5B7CLW6</accession>
<reference evidence="1 2" key="1">
    <citation type="submission" date="2019-05" db="EMBL/GenBank/DDBJ databases">
        <title>Another draft genome of Portunus trituberculatus and its Hox gene families provides insights of decapod evolution.</title>
        <authorList>
            <person name="Jeong J.-H."/>
            <person name="Song I."/>
            <person name="Kim S."/>
            <person name="Choi T."/>
            <person name="Kim D."/>
            <person name="Ryu S."/>
            <person name="Kim W."/>
        </authorList>
    </citation>
    <scope>NUCLEOTIDE SEQUENCE [LARGE SCALE GENOMIC DNA]</scope>
    <source>
        <tissue evidence="1">Muscle</tissue>
    </source>
</reference>
<dbReference type="Proteomes" id="UP000324222">
    <property type="component" value="Unassembled WGS sequence"/>
</dbReference>
<comment type="caution">
    <text evidence="1">The sequence shown here is derived from an EMBL/GenBank/DDBJ whole genome shotgun (WGS) entry which is preliminary data.</text>
</comment>
<dbReference type="EMBL" id="VSRR010000068">
    <property type="protein sequence ID" value="MPC09396.1"/>
    <property type="molecule type" value="Genomic_DNA"/>
</dbReference>
<evidence type="ECO:0000313" key="2">
    <source>
        <dbReference type="Proteomes" id="UP000324222"/>
    </source>
</evidence>
<protein>
    <submittedName>
        <fullName evidence="1">Uncharacterized protein</fullName>
    </submittedName>
</protein>
<organism evidence="1 2">
    <name type="scientific">Portunus trituberculatus</name>
    <name type="common">Swimming crab</name>
    <name type="synonym">Neptunus trituberculatus</name>
    <dbReference type="NCBI Taxonomy" id="210409"/>
    <lineage>
        <taxon>Eukaryota</taxon>
        <taxon>Metazoa</taxon>
        <taxon>Ecdysozoa</taxon>
        <taxon>Arthropoda</taxon>
        <taxon>Crustacea</taxon>
        <taxon>Multicrustacea</taxon>
        <taxon>Malacostraca</taxon>
        <taxon>Eumalacostraca</taxon>
        <taxon>Eucarida</taxon>
        <taxon>Decapoda</taxon>
        <taxon>Pleocyemata</taxon>
        <taxon>Brachyura</taxon>
        <taxon>Eubrachyura</taxon>
        <taxon>Portunoidea</taxon>
        <taxon>Portunidae</taxon>
        <taxon>Portuninae</taxon>
        <taxon>Portunus</taxon>
    </lineage>
</organism>
<sequence>MLRPARCHTRGAVTHPIHQIRIPAASVILGLEQMLSADTRPLHRMYLGTDWPAEPSLQLWRLFKLVEEGPTCRTNSLLIMHDQKSTSINSSTT</sequence>